<keyword evidence="6" id="KW-0464">Manganese</keyword>
<dbReference type="PANTHER" id="PTHR12992">
    <property type="entry name" value="NUDIX HYDROLASE"/>
    <property type="match status" value="1"/>
</dbReference>
<proteinExistence type="predicted"/>
<dbReference type="AlphaFoldDB" id="A0A7S3VGB6"/>
<dbReference type="InterPro" id="IPR045121">
    <property type="entry name" value="CoAse"/>
</dbReference>
<evidence type="ECO:0000256" key="4">
    <source>
        <dbReference type="ARBA" id="ARBA00022801"/>
    </source>
</evidence>
<evidence type="ECO:0000313" key="8">
    <source>
        <dbReference type="EMBL" id="CAE0479242.1"/>
    </source>
</evidence>
<dbReference type="GO" id="GO:0010945">
    <property type="term" value="F:coenzyme A diphosphatase activity"/>
    <property type="evidence" value="ECO:0007669"/>
    <property type="project" value="InterPro"/>
</dbReference>
<sequence>MLPLQKSDLIRKVLPDIRSNLSKHQPLELLPQHVRDVLPKMRTDRKASILIPIIHIKGKPIPSLLFTTRSSNLKSHASQISFPGGHIDTDLDGDCVVKAAVRETREELSHEGNVDSMAYDFDKGLEIIGHTAPIPSIHHIPVTPVLAAFKEEFSERDIETLFPGNKDEVAHVFTISIDELLRMEGEEKLKRLGTKGPVYNSNHGKIWGLTALVLKPYLDKVLAPSFSMNEVSRL</sequence>
<organism evidence="8">
    <name type="scientific">Chaetoceros debilis</name>
    <dbReference type="NCBI Taxonomy" id="122233"/>
    <lineage>
        <taxon>Eukaryota</taxon>
        <taxon>Sar</taxon>
        <taxon>Stramenopiles</taxon>
        <taxon>Ochrophyta</taxon>
        <taxon>Bacillariophyta</taxon>
        <taxon>Coscinodiscophyceae</taxon>
        <taxon>Chaetocerotophycidae</taxon>
        <taxon>Chaetocerotales</taxon>
        <taxon>Chaetocerotaceae</taxon>
        <taxon>Chaetoceros</taxon>
    </lineage>
</organism>
<evidence type="ECO:0000259" key="7">
    <source>
        <dbReference type="PROSITE" id="PS51462"/>
    </source>
</evidence>
<keyword evidence="4" id="KW-0378">Hydrolase</keyword>
<comment type="cofactor">
    <cofactor evidence="1">
        <name>Mn(2+)</name>
        <dbReference type="ChEBI" id="CHEBI:29035"/>
    </cofactor>
</comment>
<name>A0A7S3VGB6_9STRA</name>
<feature type="domain" description="Nudix hydrolase" evidence="7">
    <location>
        <begin position="44"/>
        <end position="199"/>
    </location>
</feature>
<protein>
    <recommendedName>
        <fullName evidence="7">Nudix hydrolase domain-containing protein</fullName>
    </recommendedName>
</protein>
<reference evidence="8" key="1">
    <citation type="submission" date="2021-01" db="EMBL/GenBank/DDBJ databases">
        <authorList>
            <person name="Corre E."/>
            <person name="Pelletier E."/>
            <person name="Niang G."/>
            <person name="Scheremetjew M."/>
            <person name="Finn R."/>
            <person name="Kale V."/>
            <person name="Holt S."/>
            <person name="Cochrane G."/>
            <person name="Meng A."/>
            <person name="Brown T."/>
            <person name="Cohen L."/>
        </authorList>
    </citation>
    <scope>NUCLEOTIDE SEQUENCE</scope>
    <source>
        <strain evidence="8">MM31A-1</strain>
    </source>
</reference>
<evidence type="ECO:0000256" key="6">
    <source>
        <dbReference type="ARBA" id="ARBA00023211"/>
    </source>
</evidence>
<dbReference type="SUPFAM" id="SSF55811">
    <property type="entry name" value="Nudix"/>
    <property type="match status" value="1"/>
</dbReference>
<comment type="cofactor">
    <cofactor evidence="2">
        <name>Mg(2+)</name>
        <dbReference type="ChEBI" id="CHEBI:18420"/>
    </cofactor>
</comment>
<dbReference type="PANTHER" id="PTHR12992:SF11">
    <property type="entry name" value="MITOCHONDRIAL COENZYME A DIPHOSPHATASE NUDT8"/>
    <property type="match status" value="1"/>
</dbReference>
<evidence type="ECO:0000256" key="1">
    <source>
        <dbReference type="ARBA" id="ARBA00001936"/>
    </source>
</evidence>
<accession>A0A7S3VGB6</accession>
<evidence type="ECO:0000256" key="5">
    <source>
        <dbReference type="ARBA" id="ARBA00022842"/>
    </source>
</evidence>
<dbReference type="Gene3D" id="3.90.79.10">
    <property type="entry name" value="Nucleoside Triphosphate Pyrophosphohydrolase"/>
    <property type="match status" value="1"/>
</dbReference>
<keyword evidence="3" id="KW-0479">Metal-binding</keyword>
<evidence type="ECO:0000256" key="2">
    <source>
        <dbReference type="ARBA" id="ARBA00001946"/>
    </source>
</evidence>
<dbReference type="PROSITE" id="PS51462">
    <property type="entry name" value="NUDIX"/>
    <property type="match status" value="1"/>
</dbReference>
<dbReference type="GO" id="GO:0046872">
    <property type="term" value="F:metal ion binding"/>
    <property type="evidence" value="ECO:0007669"/>
    <property type="project" value="UniProtKB-KW"/>
</dbReference>
<evidence type="ECO:0000256" key="3">
    <source>
        <dbReference type="ARBA" id="ARBA00022723"/>
    </source>
</evidence>
<keyword evidence="5" id="KW-0460">Magnesium</keyword>
<dbReference type="CDD" id="cd03426">
    <property type="entry name" value="NUDIX_CoAse_Nudt7"/>
    <property type="match status" value="1"/>
</dbReference>
<gene>
    <name evidence="8" type="ORF">CDEB00056_LOCUS24096</name>
</gene>
<dbReference type="Pfam" id="PF00293">
    <property type="entry name" value="NUDIX"/>
    <property type="match status" value="1"/>
</dbReference>
<dbReference type="InterPro" id="IPR000086">
    <property type="entry name" value="NUDIX_hydrolase_dom"/>
</dbReference>
<dbReference type="EMBL" id="HBIO01031452">
    <property type="protein sequence ID" value="CAE0479242.1"/>
    <property type="molecule type" value="Transcribed_RNA"/>
</dbReference>
<dbReference type="InterPro" id="IPR015797">
    <property type="entry name" value="NUDIX_hydrolase-like_dom_sf"/>
</dbReference>